<dbReference type="AlphaFoldDB" id="A0A9D2P4S7"/>
<organism evidence="1 2">
    <name type="scientific">Candidatus Mediterraneibacter gallistercoris</name>
    <dbReference type="NCBI Taxonomy" id="2838671"/>
    <lineage>
        <taxon>Bacteria</taxon>
        <taxon>Bacillati</taxon>
        <taxon>Bacillota</taxon>
        <taxon>Clostridia</taxon>
        <taxon>Lachnospirales</taxon>
        <taxon>Lachnospiraceae</taxon>
        <taxon>Mediterraneibacter</taxon>
    </lineage>
</organism>
<reference evidence="1" key="1">
    <citation type="journal article" date="2021" name="PeerJ">
        <title>Extensive microbial diversity within the chicken gut microbiome revealed by metagenomics and culture.</title>
        <authorList>
            <person name="Gilroy R."/>
            <person name="Ravi A."/>
            <person name="Getino M."/>
            <person name="Pursley I."/>
            <person name="Horton D.L."/>
            <person name="Alikhan N.F."/>
            <person name="Baker D."/>
            <person name="Gharbi K."/>
            <person name="Hall N."/>
            <person name="Watson M."/>
            <person name="Adriaenssens E.M."/>
            <person name="Foster-Nyarko E."/>
            <person name="Jarju S."/>
            <person name="Secka A."/>
            <person name="Antonio M."/>
            <person name="Oren A."/>
            <person name="Chaudhuri R.R."/>
            <person name="La Ragione R."/>
            <person name="Hildebrand F."/>
            <person name="Pallen M.J."/>
        </authorList>
    </citation>
    <scope>NUCLEOTIDE SEQUENCE</scope>
    <source>
        <strain evidence="1">CHK165-2605</strain>
    </source>
</reference>
<evidence type="ECO:0000313" key="2">
    <source>
        <dbReference type="Proteomes" id="UP000823895"/>
    </source>
</evidence>
<comment type="caution">
    <text evidence="1">The sequence shown here is derived from an EMBL/GenBank/DDBJ whole genome shotgun (WGS) entry which is preliminary data.</text>
</comment>
<reference evidence="1" key="2">
    <citation type="submission" date="2021-04" db="EMBL/GenBank/DDBJ databases">
        <authorList>
            <person name="Gilroy R."/>
        </authorList>
    </citation>
    <scope>NUCLEOTIDE SEQUENCE</scope>
    <source>
        <strain evidence="1">CHK165-2605</strain>
    </source>
</reference>
<name>A0A9D2P4S7_9FIRM</name>
<accession>A0A9D2P4S7</accession>
<proteinExistence type="predicted"/>
<gene>
    <name evidence="1" type="ORF">H9756_03000</name>
</gene>
<protein>
    <submittedName>
        <fullName evidence="1">Uncharacterized protein</fullName>
    </submittedName>
</protein>
<evidence type="ECO:0000313" key="1">
    <source>
        <dbReference type="EMBL" id="HJC42639.1"/>
    </source>
</evidence>
<dbReference type="EMBL" id="DWWI01000065">
    <property type="protein sequence ID" value="HJC42639.1"/>
    <property type="molecule type" value="Genomic_DNA"/>
</dbReference>
<sequence length="64" mass="7421">MEYYFKIAGIKIRVDTDTVFDWNPHIKTFETAAFEQANEVYSIRMTDDLHKPDGEIVYQGATCS</sequence>
<dbReference type="Proteomes" id="UP000823895">
    <property type="component" value="Unassembled WGS sequence"/>
</dbReference>